<accession>A0A7C4VVG3</accession>
<dbReference type="Gene3D" id="3.90.550.10">
    <property type="entry name" value="Spore Coat Polysaccharide Biosynthesis Protein SpsA, Chain A"/>
    <property type="match status" value="1"/>
</dbReference>
<dbReference type="SUPFAM" id="SSF53448">
    <property type="entry name" value="Nucleotide-diphospho-sugar transferases"/>
    <property type="match status" value="1"/>
</dbReference>
<dbReference type="Pfam" id="PF00535">
    <property type="entry name" value="Glycos_transf_2"/>
    <property type="match status" value="1"/>
</dbReference>
<dbReference type="InterPro" id="IPR029044">
    <property type="entry name" value="Nucleotide-diphossugar_trans"/>
</dbReference>
<dbReference type="PANTHER" id="PTHR22916">
    <property type="entry name" value="GLYCOSYLTRANSFERASE"/>
    <property type="match status" value="1"/>
</dbReference>
<keyword evidence="2" id="KW-0808">Transferase</keyword>
<comment type="caution">
    <text evidence="2">The sequence shown here is derived from an EMBL/GenBank/DDBJ whole genome shotgun (WGS) entry which is preliminary data.</text>
</comment>
<gene>
    <name evidence="2" type="ORF">ENT72_02935</name>
</gene>
<name>A0A7C4VVG3_FERPE</name>
<dbReference type="InterPro" id="IPR001173">
    <property type="entry name" value="Glyco_trans_2-like"/>
</dbReference>
<dbReference type="GO" id="GO:0016740">
    <property type="term" value="F:transferase activity"/>
    <property type="evidence" value="ECO:0007669"/>
    <property type="project" value="UniProtKB-KW"/>
</dbReference>
<evidence type="ECO:0000313" key="2">
    <source>
        <dbReference type="EMBL" id="HGU41865.1"/>
    </source>
</evidence>
<protein>
    <submittedName>
        <fullName evidence="2">Glycosyltransferase</fullName>
    </submittedName>
</protein>
<sequence length="299" mass="34456">MKPKVTIGICVRNGASTLREAIESVMAQDYPHELMEVIFVDDGSTDNTLSIIKDYASKMDMKVKIFHHEWKGLGFSRNVVVKNAGGKYIIWVDCDMILPKDHVQKQVEFMEKNPKVGIGKARYGFIDENSMVAFLEHMPFMVYDSKAIPLDLKLPGTGGAIFRVEAIRKVGGFDERLKGVGEDQEIAFRVKTNGWQIKRTNAYFYERRVKSWIALWRKYFWYGYGNYHLYRKKRGILSPTRMNPVAGFLAGCLYIAESYRLTHRKAVFLLPIHFAFKMIAWCYGFANAQLKAMSKITIF</sequence>
<organism evidence="2">
    <name type="scientific">Fervidobacterium pennivorans</name>
    <dbReference type="NCBI Taxonomy" id="93466"/>
    <lineage>
        <taxon>Bacteria</taxon>
        <taxon>Thermotogati</taxon>
        <taxon>Thermotogota</taxon>
        <taxon>Thermotogae</taxon>
        <taxon>Thermotogales</taxon>
        <taxon>Fervidobacteriaceae</taxon>
        <taxon>Fervidobacterium</taxon>
    </lineage>
</organism>
<proteinExistence type="predicted"/>
<dbReference type="AlphaFoldDB" id="A0A7C4VVG3"/>
<dbReference type="EMBL" id="DSZT01000088">
    <property type="protein sequence ID" value="HGU41865.1"/>
    <property type="molecule type" value="Genomic_DNA"/>
</dbReference>
<evidence type="ECO:0000259" key="1">
    <source>
        <dbReference type="Pfam" id="PF00535"/>
    </source>
</evidence>
<feature type="domain" description="Glycosyltransferase 2-like" evidence="1">
    <location>
        <begin position="6"/>
        <end position="170"/>
    </location>
</feature>
<reference evidence="2" key="1">
    <citation type="journal article" date="2020" name="mSystems">
        <title>Genome- and Community-Level Interaction Insights into Carbon Utilization and Element Cycling Functions of Hydrothermarchaeota in Hydrothermal Sediment.</title>
        <authorList>
            <person name="Zhou Z."/>
            <person name="Liu Y."/>
            <person name="Xu W."/>
            <person name="Pan J."/>
            <person name="Luo Z.H."/>
            <person name="Li M."/>
        </authorList>
    </citation>
    <scope>NUCLEOTIDE SEQUENCE [LARGE SCALE GENOMIC DNA]</scope>
    <source>
        <strain evidence="2">SpSt-604</strain>
    </source>
</reference>